<dbReference type="PANTHER" id="PTHR44591">
    <property type="entry name" value="STRESS RESPONSE REGULATOR PROTEIN 1"/>
    <property type="match status" value="1"/>
</dbReference>
<dbReference type="InterPro" id="IPR011006">
    <property type="entry name" value="CheY-like_superfamily"/>
</dbReference>
<evidence type="ECO:0000313" key="4">
    <source>
        <dbReference type="EMBL" id="PZX18261.1"/>
    </source>
</evidence>
<protein>
    <submittedName>
        <fullName evidence="4">Response regulator receiver domain-containing protein</fullName>
    </submittedName>
</protein>
<evidence type="ECO:0000256" key="2">
    <source>
        <dbReference type="PROSITE-ProRule" id="PRU00169"/>
    </source>
</evidence>
<gene>
    <name evidence="4" type="ORF">LX81_00890</name>
</gene>
<evidence type="ECO:0000256" key="1">
    <source>
        <dbReference type="ARBA" id="ARBA00022553"/>
    </source>
</evidence>
<dbReference type="PANTHER" id="PTHR44591:SF3">
    <property type="entry name" value="RESPONSE REGULATORY DOMAIN-CONTAINING PROTEIN"/>
    <property type="match status" value="1"/>
</dbReference>
<dbReference type="AlphaFoldDB" id="A0A2W7NCZ8"/>
<name>A0A2W7NCZ8_9RHOB</name>
<keyword evidence="5" id="KW-1185">Reference proteome</keyword>
<feature type="domain" description="Response regulatory" evidence="3">
    <location>
        <begin position="11"/>
        <end position="122"/>
    </location>
</feature>
<dbReference type="SUPFAM" id="SSF52172">
    <property type="entry name" value="CheY-like"/>
    <property type="match status" value="1"/>
</dbReference>
<dbReference type="Gene3D" id="3.40.50.2300">
    <property type="match status" value="1"/>
</dbReference>
<dbReference type="InterPro" id="IPR001789">
    <property type="entry name" value="Sig_transdc_resp-reg_receiver"/>
</dbReference>
<accession>A0A2W7NCZ8</accession>
<dbReference type="GO" id="GO:0000160">
    <property type="term" value="P:phosphorelay signal transduction system"/>
    <property type="evidence" value="ECO:0007669"/>
    <property type="project" value="InterPro"/>
</dbReference>
<keyword evidence="1 2" id="KW-0597">Phosphoprotein</keyword>
<dbReference type="OrthoDB" id="582170at2"/>
<comment type="caution">
    <text evidence="4">The sequence shown here is derived from an EMBL/GenBank/DDBJ whole genome shotgun (WGS) entry which is preliminary data.</text>
</comment>
<evidence type="ECO:0000259" key="3">
    <source>
        <dbReference type="PROSITE" id="PS50110"/>
    </source>
</evidence>
<dbReference type="SMART" id="SM00448">
    <property type="entry name" value="REC"/>
    <property type="match status" value="1"/>
</dbReference>
<dbReference type="Proteomes" id="UP000248916">
    <property type="component" value="Unassembled WGS sequence"/>
</dbReference>
<proteinExistence type="predicted"/>
<dbReference type="RefSeq" id="WP_111536085.1">
    <property type="nucleotide sequence ID" value="NZ_QKZL01000003.1"/>
</dbReference>
<organism evidence="4 5">
    <name type="scientific">Palleronia aestuarii</name>
    <dbReference type="NCBI Taxonomy" id="568105"/>
    <lineage>
        <taxon>Bacteria</taxon>
        <taxon>Pseudomonadati</taxon>
        <taxon>Pseudomonadota</taxon>
        <taxon>Alphaproteobacteria</taxon>
        <taxon>Rhodobacterales</taxon>
        <taxon>Roseobacteraceae</taxon>
        <taxon>Palleronia</taxon>
    </lineage>
</organism>
<feature type="modified residue" description="4-aspartylphosphate" evidence="2">
    <location>
        <position position="60"/>
    </location>
</feature>
<dbReference type="PROSITE" id="PS50110">
    <property type="entry name" value="RESPONSE_REGULATORY"/>
    <property type="match status" value="1"/>
</dbReference>
<dbReference type="InterPro" id="IPR050595">
    <property type="entry name" value="Bact_response_regulator"/>
</dbReference>
<evidence type="ECO:0000313" key="5">
    <source>
        <dbReference type="Proteomes" id="UP000248916"/>
    </source>
</evidence>
<sequence length="128" mass="13551">MSATNGNAAPVILILEDEAMILLEMSFAIEDHGAEAIQAPSVRSALEAIEKARPDAAILDVNLGRNTTCEAVATRLGELNVPFVLHSGDLVRQGELIARIGAEVIPKPSSSDHVASRAIALARETRET</sequence>
<reference evidence="4 5" key="1">
    <citation type="submission" date="2018-06" db="EMBL/GenBank/DDBJ databases">
        <title>Genomic Encyclopedia of Archaeal and Bacterial Type Strains, Phase II (KMG-II): from individual species to whole genera.</title>
        <authorList>
            <person name="Goeker M."/>
        </authorList>
    </citation>
    <scope>NUCLEOTIDE SEQUENCE [LARGE SCALE GENOMIC DNA]</scope>
    <source>
        <strain evidence="4 5">DSM 22009</strain>
    </source>
</reference>
<dbReference type="EMBL" id="QKZL01000003">
    <property type="protein sequence ID" value="PZX18261.1"/>
    <property type="molecule type" value="Genomic_DNA"/>
</dbReference>